<dbReference type="VEuPathDB" id="AmoebaDB:ACA1_184750"/>
<proteinExistence type="predicted"/>
<dbReference type="Proteomes" id="UP000011083">
    <property type="component" value="Unassembled WGS sequence"/>
</dbReference>
<evidence type="ECO:0000313" key="2">
    <source>
        <dbReference type="Proteomes" id="UP000011083"/>
    </source>
</evidence>
<gene>
    <name evidence="1" type="ORF">ACA1_184750</name>
</gene>
<organism evidence="1 2">
    <name type="scientific">Acanthamoeba castellanii (strain ATCC 30010 / Neff)</name>
    <dbReference type="NCBI Taxonomy" id="1257118"/>
    <lineage>
        <taxon>Eukaryota</taxon>
        <taxon>Amoebozoa</taxon>
        <taxon>Discosea</taxon>
        <taxon>Longamoebia</taxon>
        <taxon>Centramoebida</taxon>
        <taxon>Acanthamoebidae</taxon>
        <taxon>Acanthamoeba</taxon>
    </lineage>
</organism>
<dbReference type="KEGG" id="acan:ACA1_184750"/>
<dbReference type="GeneID" id="14921172"/>
<accession>L8H510</accession>
<dbReference type="AlphaFoldDB" id="L8H510"/>
<protein>
    <submittedName>
        <fullName evidence="1">Uncharacterized protein</fullName>
    </submittedName>
</protein>
<dbReference type="EMBL" id="KB007920">
    <property type="protein sequence ID" value="ELR20322.1"/>
    <property type="molecule type" value="Genomic_DNA"/>
</dbReference>
<evidence type="ECO:0000313" key="1">
    <source>
        <dbReference type="EMBL" id="ELR20322.1"/>
    </source>
</evidence>
<dbReference type="RefSeq" id="XP_004342516.1">
    <property type="nucleotide sequence ID" value="XM_004342467.1"/>
</dbReference>
<keyword evidence="2" id="KW-1185">Reference proteome</keyword>
<reference evidence="1 2" key="1">
    <citation type="journal article" date="2013" name="Genome Biol.">
        <title>Genome of Acanthamoeba castellanii highlights extensive lateral gene transfer and early evolution of tyrosine kinase signaling.</title>
        <authorList>
            <person name="Clarke M."/>
            <person name="Lohan A.J."/>
            <person name="Liu B."/>
            <person name="Lagkouvardos I."/>
            <person name="Roy S."/>
            <person name="Zafar N."/>
            <person name="Bertelli C."/>
            <person name="Schilde C."/>
            <person name="Kianianmomeni A."/>
            <person name="Burglin T.R."/>
            <person name="Frech C."/>
            <person name="Turcotte B."/>
            <person name="Kopec K.O."/>
            <person name="Synnott J.M."/>
            <person name="Choo C."/>
            <person name="Paponov I."/>
            <person name="Finkler A."/>
            <person name="Soon Heng Tan C."/>
            <person name="Hutchins A.P."/>
            <person name="Weinmeier T."/>
            <person name="Rattei T."/>
            <person name="Chu J.S."/>
            <person name="Gimenez G."/>
            <person name="Irimia M."/>
            <person name="Rigden D.J."/>
            <person name="Fitzpatrick D.A."/>
            <person name="Lorenzo-Morales J."/>
            <person name="Bateman A."/>
            <person name="Chiu C.H."/>
            <person name="Tang P."/>
            <person name="Hegemann P."/>
            <person name="Fromm H."/>
            <person name="Raoult D."/>
            <person name="Greub G."/>
            <person name="Miranda-Saavedra D."/>
            <person name="Chen N."/>
            <person name="Nash P."/>
            <person name="Ginger M.L."/>
            <person name="Horn M."/>
            <person name="Schaap P."/>
            <person name="Caler L."/>
            <person name="Loftus B."/>
        </authorList>
    </citation>
    <scope>NUCLEOTIDE SEQUENCE [LARGE SCALE GENOMIC DNA]</scope>
    <source>
        <strain evidence="1 2">Neff</strain>
    </source>
</reference>
<name>L8H510_ACACF</name>
<sequence length="162" mass="17854">MNIEIRISNQPQASLANLSPCIQMLLNYFEVKVGPLRGDMAPIFDMDFTDDTKALVCLQQRCLLGLLHSTTKSDSTKTTNVLAVYVVSAGMLNLNVNNQSLSSFANHKSAAKLQDSIRALCNLANISPATYPGVRKMLQSFSLLTDVSTVQYEKTDMFASLW</sequence>